<evidence type="ECO:0000313" key="10">
    <source>
        <dbReference type="Proteomes" id="UP000431922"/>
    </source>
</evidence>
<dbReference type="InterPro" id="IPR036412">
    <property type="entry name" value="HAD-like_sf"/>
</dbReference>
<keyword evidence="9" id="KW-0378">Hydrolase</keyword>
<proteinExistence type="inferred from homology"/>
<keyword evidence="4" id="KW-0808">Transferase</keyword>
<dbReference type="InterPro" id="IPR006379">
    <property type="entry name" value="HAD-SF_hydro_IIB"/>
</dbReference>
<dbReference type="SFLD" id="SFLDG01140">
    <property type="entry name" value="C2.B:_Phosphomannomutase_and_P"/>
    <property type="match status" value="1"/>
</dbReference>
<evidence type="ECO:0000256" key="5">
    <source>
        <dbReference type="ARBA" id="ARBA00047471"/>
    </source>
</evidence>
<keyword evidence="3" id="KW-0328">Glycosyltransferase</keyword>
<organism evidence="9 10">
    <name type="scientific">Allopontixanthobacter sediminis</name>
    <dbReference type="NCBI Taxonomy" id="1689985"/>
    <lineage>
        <taxon>Bacteria</taxon>
        <taxon>Pseudomonadati</taxon>
        <taxon>Pseudomonadota</taxon>
        <taxon>Alphaproteobacteria</taxon>
        <taxon>Sphingomonadales</taxon>
        <taxon>Erythrobacteraceae</taxon>
        <taxon>Allopontixanthobacter</taxon>
    </lineage>
</organism>
<comment type="catalytic activity">
    <reaction evidence="5">
        <text>beta-D-fructose 6-phosphate + UDP-alpha-D-glucose = sucrose 6(F)-phosphate + UDP + H(+)</text>
        <dbReference type="Rhea" id="RHEA:22172"/>
        <dbReference type="ChEBI" id="CHEBI:15378"/>
        <dbReference type="ChEBI" id="CHEBI:57634"/>
        <dbReference type="ChEBI" id="CHEBI:57723"/>
        <dbReference type="ChEBI" id="CHEBI:58223"/>
        <dbReference type="ChEBI" id="CHEBI:58885"/>
        <dbReference type="EC" id="2.4.1.14"/>
    </reaction>
</comment>
<evidence type="ECO:0000259" key="8">
    <source>
        <dbReference type="Pfam" id="PF13439"/>
    </source>
</evidence>
<dbReference type="Pfam" id="PF05116">
    <property type="entry name" value="S6PP"/>
    <property type="match status" value="1"/>
</dbReference>
<gene>
    <name evidence="9" type="ORF">GRI65_00415</name>
</gene>
<feature type="domain" description="Glycosyl transferase family 1" evidence="6">
    <location>
        <begin position="231"/>
        <end position="403"/>
    </location>
</feature>
<evidence type="ECO:0000259" key="6">
    <source>
        <dbReference type="Pfam" id="PF00534"/>
    </source>
</evidence>
<dbReference type="SFLD" id="SFLDG01141">
    <property type="entry name" value="C2.B.1:_Sucrose_Phosphatase_Li"/>
    <property type="match status" value="1"/>
</dbReference>
<dbReference type="SFLD" id="SFLDS00003">
    <property type="entry name" value="Haloacid_Dehalogenase"/>
    <property type="match status" value="1"/>
</dbReference>
<comment type="caution">
    <text evidence="9">The sequence shown here is derived from an EMBL/GenBank/DDBJ whole genome shotgun (WGS) entry which is preliminary data.</text>
</comment>
<dbReference type="PANTHER" id="PTHR46039:SF5">
    <property type="entry name" value="SUCROSE-PHOSPHATE SYNTHASE 3-RELATED"/>
    <property type="match status" value="1"/>
</dbReference>
<protein>
    <recommendedName>
        <fullName evidence="2">sucrose-phosphate synthase</fullName>
        <ecNumber evidence="2">2.4.1.14</ecNumber>
    </recommendedName>
</protein>
<evidence type="ECO:0000256" key="4">
    <source>
        <dbReference type="ARBA" id="ARBA00022679"/>
    </source>
</evidence>
<dbReference type="InterPro" id="IPR044161">
    <property type="entry name" value="SPS"/>
</dbReference>
<dbReference type="EC" id="2.4.1.14" evidence="2"/>
<evidence type="ECO:0000256" key="1">
    <source>
        <dbReference type="ARBA" id="ARBA00006530"/>
    </source>
</evidence>
<dbReference type="NCBIfam" id="TIGR01484">
    <property type="entry name" value="HAD-SF-IIB"/>
    <property type="match status" value="1"/>
</dbReference>
<dbReference type="GO" id="GO:0046524">
    <property type="term" value="F:sucrose-phosphate synthase activity"/>
    <property type="evidence" value="ECO:0007669"/>
    <property type="project" value="UniProtKB-EC"/>
</dbReference>
<dbReference type="Gene3D" id="3.40.50.2000">
    <property type="entry name" value="Glycogen Phosphorylase B"/>
    <property type="match status" value="2"/>
</dbReference>
<evidence type="ECO:0000256" key="2">
    <source>
        <dbReference type="ARBA" id="ARBA00012536"/>
    </source>
</evidence>
<sequence length="681" mass="74357">MRICHIALQGCLQLTNVPYGITADTGGHIKFLLELVNASARDPNVETIDIVTRGFVDAKLGNQFAPDVGEIRNKIRLIRLADGTSGYLPKEDLWREHDRLCEAFGLFIESKTQRPDLIHAHYADAGILAAYAKRRFGIPFVFTGHSLGAVKLEANGGDADEALTRRIDIEERVLAEANAVIASSRDEAEAQYLHYNSVEAGRIRVIPPGCDVGQFEGSQVNETVREEVTRFLRDPDKPIILAIARPVRKKNLIALLEAFGGDAELKDLANLVIVAGNRENLTDLEDECAEVMRELIEGVDLLDLYGSVAYPKDHSPADIPAYYALARESGGVFVNPALNEPFGLTLLEAAAARVPVVATDSGGPNDIIERCENGLLVCPTDRSAIADACKSIIGDRRKWIRYAAAGAQAVKAYDWNAHRDIYHRLARDLTAPVPQAKTLSKLLVCDIDNTLLGDRQALEEFLSWQERLDCDTAVGIATGRSFHSAQAILAAEGVPSPTVIISSVGTQIHWLDPRRQCFTEDYAWSEHIGEGWDRDEVARIGVAAGLKMQSLLEQKPGKVSFFLGSLTLQRIQAAFAQSSAPVEVVVSHDRYVDILPARFGKGPAVRHAAKTLGVEARKIVVAGDSGNDLSMLKDAPLPIVVGNWSDGLGENPELRHAYVAKATHAAGVMEGVRYYQSKKSW</sequence>
<dbReference type="Pfam" id="PF00534">
    <property type="entry name" value="Glycos_transf_1"/>
    <property type="match status" value="1"/>
</dbReference>
<dbReference type="Gene3D" id="3.90.1070.10">
    <property type="match status" value="1"/>
</dbReference>
<comment type="similarity">
    <text evidence="1">Belongs to the glycosyltransferase 1 family.</text>
</comment>
<dbReference type="SUPFAM" id="SSF53756">
    <property type="entry name" value="UDP-Glycosyltransferase/glycogen phosphorylase"/>
    <property type="match status" value="1"/>
</dbReference>
<feature type="domain" description="Sucrose phosphatase-like" evidence="7">
    <location>
        <begin position="441"/>
        <end position="676"/>
    </location>
</feature>
<dbReference type="InterPro" id="IPR028098">
    <property type="entry name" value="Glyco_trans_4-like_N"/>
</dbReference>
<dbReference type="Gene3D" id="3.40.50.1000">
    <property type="entry name" value="HAD superfamily/HAD-like"/>
    <property type="match status" value="1"/>
</dbReference>
<evidence type="ECO:0000259" key="7">
    <source>
        <dbReference type="Pfam" id="PF05116"/>
    </source>
</evidence>
<dbReference type="PANTHER" id="PTHR46039">
    <property type="entry name" value="SUCROSE-PHOSPHATE SYNTHASE 3-RELATED"/>
    <property type="match status" value="1"/>
</dbReference>
<name>A0A845AZQ1_9SPHN</name>
<dbReference type="RefSeq" id="WP_160754572.1">
    <property type="nucleotide sequence ID" value="NZ_WTYL01000001.1"/>
</dbReference>
<dbReference type="OrthoDB" id="7847955at2"/>
<feature type="domain" description="Glycosyltransferase subfamily 4-like N-terminal" evidence="8">
    <location>
        <begin position="111"/>
        <end position="212"/>
    </location>
</feature>
<dbReference type="AlphaFoldDB" id="A0A845AZQ1"/>
<keyword evidence="10" id="KW-1185">Reference proteome</keyword>
<dbReference type="InterPro" id="IPR001296">
    <property type="entry name" value="Glyco_trans_1"/>
</dbReference>
<dbReference type="EMBL" id="WTYL01000001">
    <property type="protein sequence ID" value="MXP42912.1"/>
    <property type="molecule type" value="Genomic_DNA"/>
</dbReference>
<dbReference type="InterPro" id="IPR006380">
    <property type="entry name" value="SPP-like_dom"/>
</dbReference>
<dbReference type="InterPro" id="IPR023214">
    <property type="entry name" value="HAD_sf"/>
</dbReference>
<reference evidence="9 10" key="1">
    <citation type="submission" date="2019-12" db="EMBL/GenBank/DDBJ databases">
        <title>Genomic-based taxomic classification of the family Erythrobacteraceae.</title>
        <authorList>
            <person name="Xu L."/>
        </authorList>
    </citation>
    <scope>NUCLEOTIDE SEQUENCE [LARGE SCALE GENOMIC DNA]</scope>
    <source>
        <strain evidence="9 10">KCTC 42453</strain>
    </source>
</reference>
<dbReference type="GO" id="GO:0016791">
    <property type="term" value="F:phosphatase activity"/>
    <property type="evidence" value="ECO:0007669"/>
    <property type="project" value="UniProtKB-ARBA"/>
</dbReference>
<evidence type="ECO:0000256" key="3">
    <source>
        <dbReference type="ARBA" id="ARBA00022676"/>
    </source>
</evidence>
<accession>A0A845AZQ1</accession>
<dbReference type="Proteomes" id="UP000431922">
    <property type="component" value="Unassembled WGS sequence"/>
</dbReference>
<dbReference type="Pfam" id="PF13439">
    <property type="entry name" value="Glyco_transf_4"/>
    <property type="match status" value="1"/>
</dbReference>
<dbReference type="SUPFAM" id="SSF56784">
    <property type="entry name" value="HAD-like"/>
    <property type="match status" value="1"/>
</dbReference>
<evidence type="ECO:0000313" key="9">
    <source>
        <dbReference type="EMBL" id="MXP42912.1"/>
    </source>
</evidence>